<dbReference type="InterPro" id="IPR018958">
    <property type="entry name" value="Knr4/Smi1-like_dom"/>
</dbReference>
<keyword evidence="3" id="KW-1185">Reference proteome</keyword>
<evidence type="ECO:0000313" key="2">
    <source>
        <dbReference type="EMBL" id="KTD85877.1"/>
    </source>
</evidence>
<dbReference type="Pfam" id="PF14568">
    <property type="entry name" value="SUKH_6"/>
    <property type="match status" value="1"/>
</dbReference>
<name>A0A0W1AX37_9BACL</name>
<dbReference type="SUPFAM" id="SSF160631">
    <property type="entry name" value="SMI1/KNR4-like"/>
    <property type="match status" value="1"/>
</dbReference>
<accession>A0A0W1AX37</accession>
<dbReference type="Gene3D" id="3.40.1580.10">
    <property type="entry name" value="SMI1/KNR4-like"/>
    <property type="match status" value="1"/>
</dbReference>
<comment type="caution">
    <text evidence="2">The sequence shown here is derived from an EMBL/GenBank/DDBJ whole genome shotgun (WGS) entry which is preliminary data.</text>
</comment>
<protein>
    <submittedName>
        <fullName evidence="2">Cell wall assembly protein</fullName>
    </submittedName>
</protein>
<dbReference type="SMART" id="SM00860">
    <property type="entry name" value="SMI1_KNR4"/>
    <property type="match status" value="1"/>
</dbReference>
<dbReference type="AlphaFoldDB" id="A0A0W1AX37"/>
<dbReference type="OrthoDB" id="2223083at2"/>
<dbReference type="InterPro" id="IPR037883">
    <property type="entry name" value="Knr4/Smi1-like_sf"/>
</dbReference>
<sequence>MTKIKKETIVYPLPSDQLLSKEEGFWRVELPLEYKEFIKINNGGAPEIRSFICNDHSYAITRFLCILENPTENEFGIFDIDATKSQLDERLIDDEDLVGVALLPVAVLFAGDFLCLDFRESRNNPKVCVWDHANSGEFDPVSYHVANSFEEFLTMLTE</sequence>
<organism evidence="2 3">
    <name type="scientific">Paenibacillus etheri</name>
    <dbReference type="NCBI Taxonomy" id="1306852"/>
    <lineage>
        <taxon>Bacteria</taxon>
        <taxon>Bacillati</taxon>
        <taxon>Bacillota</taxon>
        <taxon>Bacilli</taxon>
        <taxon>Bacillales</taxon>
        <taxon>Paenibacillaceae</taxon>
        <taxon>Paenibacillus</taxon>
    </lineage>
</organism>
<reference evidence="2 3" key="1">
    <citation type="journal article" date="2015" name="Int. Biodeterior. Biodegradation">
        <title>Physiological and genetic screening methods for the isolation of methyl tert-butyl ether-degrading bacteria for bioremediation purposes.</title>
        <authorList>
            <person name="Guisado I.M."/>
            <person name="Purswani J."/>
            <person name="Gonzalez Lopez J."/>
            <person name="Pozo C."/>
        </authorList>
    </citation>
    <scope>NUCLEOTIDE SEQUENCE [LARGE SCALE GENOMIC DNA]</scope>
    <source>
        <strain evidence="2 3">SH7</strain>
    </source>
</reference>
<feature type="domain" description="Knr4/Smi1-like" evidence="1">
    <location>
        <begin position="12"/>
        <end position="155"/>
    </location>
</feature>
<dbReference type="EMBL" id="LCZJ02000026">
    <property type="protein sequence ID" value="KTD85877.1"/>
    <property type="molecule type" value="Genomic_DNA"/>
</dbReference>
<evidence type="ECO:0000313" key="3">
    <source>
        <dbReference type="Proteomes" id="UP000054709"/>
    </source>
</evidence>
<dbReference type="Proteomes" id="UP000054709">
    <property type="component" value="Unassembled WGS sequence"/>
</dbReference>
<gene>
    <name evidence="2" type="ORF">UQ64_19865</name>
</gene>
<evidence type="ECO:0000259" key="1">
    <source>
        <dbReference type="SMART" id="SM00860"/>
    </source>
</evidence>
<proteinExistence type="predicted"/>